<accession>A0A914AAS8</accession>
<dbReference type="CDD" id="cd00057">
    <property type="entry name" value="FA58C"/>
    <property type="match status" value="1"/>
</dbReference>
<protein>
    <recommendedName>
        <fullName evidence="1">F5/8 type C domain-containing protein</fullName>
    </recommendedName>
</protein>
<dbReference type="Gene3D" id="2.60.120.260">
    <property type="entry name" value="Galactose-binding domain-like"/>
    <property type="match status" value="1"/>
</dbReference>
<evidence type="ECO:0000313" key="3">
    <source>
        <dbReference type="Proteomes" id="UP000887568"/>
    </source>
</evidence>
<dbReference type="SUPFAM" id="SSF49785">
    <property type="entry name" value="Galactose-binding domain-like"/>
    <property type="match status" value="1"/>
</dbReference>
<dbReference type="RefSeq" id="XP_038060479.1">
    <property type="nucleotide sequence ID" value="XM_038204551.1"/>
</dbReference>
<dbReference type="InterPro" id="IPR008979">
    <property type="entry name" value="Galactose-bd-like_sf"/>
</dbReference>
<organism evidence="2 3">
    <name type="scientific">Patiria miniata</name>
    <name type="common">Bat star</name>
    <name type="synonym">Asterina miniata</name>
    <dbReference type="NCBI Taxonomy" id="46514"/>
    <lineage>
        <taxon>Eukaryota</taxon>
        <taxon>Metazoa</taxon>
        <taxon>Echinodermata</taxon>
        <taxon>Eleutherozoa</taxon>
        <taxon>Asterozoa</taxon>
        <taxon>Asteroidea</taxon>
        <taxon>Valvatacea</taxon>
        <taxon>Valvatida</taxon>
        <taxon>Asterinidae</taxon>
        <taxon>Patiria</taxon>
    </lineage>
</organism>
<dbReference type="SMART" id="SM00231">
    <property type="entry name" value="FA58C"/>
    <property type="match status" value="1"/>
</dbReference>
<feature type="domain" description="F5/8 type C" evidence="1">
    <location>
        <begin position="142"/>
        <end position="296"/>
    </location>
</feature>
<dbReference type="AlphaFoldDB" id="A0A914AAS8"/>
<dbReference type="EnsemblMetazoa" id="XM_038204551.1">
    <property type="protein sequence ID" value="XP_038060479.1"/>
    <property type="gene ID" value="LOC119731376"/>
</dbReference>
<keyword evidence="3" id="KW-1185">Reference proteome</keyword>
<dbReference type="Pfam" id="PF00754">
    <property type="entry name" value="F5_F8_type_C"/>
    <property type="match status" value="1"/>
</dbReference>
<evidence type="ECO:0000313" key="2">
    <source>
        <dbReference type="EnsemblMetazoa" id="XP_038060479.1"/>
    </source>
</evidence>
<dbReference type="Proteomes" id="UP000887568">
    <property type="component" value="Unplaced"/>
</dbReference>
<dbReference type="PROSITE" id="PS50022">
    <property type="entry name" value="FA58C_3"/>
    <property type="match status" value="1"/>
</dbReference>
<name>A0A914AAS8_PATMI</name>
<dbReference type="OrthoDB" id="5985199at2759"/>
<sequence length="317" mass="35683">MYFADCSVEEPLGMEDKRIPDDHITASSVYQIIPVTDLETQATPCTITQEPDPQTGRYRWLIQAVDPCGCTEIGMGGFSTFVPYRPYEVTYYDTFLISSDPEEIQQWLNCTGKLSASVPLECKRGSITVQYLCIYSSGDSSCSVEGPLGMEDGRIPDERITASSFWANRADHAPTRARLNTQGYAAAWCNDDSTDNISPWIQVDFNGTVTITGLITQGRGDNDQRVTEYQVTYSNDRQSWDHVSDADGTPMKFPGNNDMNTLVTTRFPFALRTRFLRIHPIAWNEHCSMRRQSFWTGLIKVDDIVFTLADLTSWSPP</sequence>
<evidence type="ECO:0000259" key="1">
    <source>
        <dbReference type="PROSITE" id="PS50022"/>
    </source>
</evidence>
<dbReference type="GeneID" id="119731376"/>
<reference evidence="2" key="1">
    <citation type="submission" date="2022-11" db="UniProtKB">
        <authorList>
            <consortium name="EnsemblMetazoa"/>
        </authorList>
    </citation>
    <scope>IDENTIFICATION</scope>
</reference>
<dbReference type="InterPro" id="IPR000421">
    <property type="entry name" value="FA58C"/>
</dbReference>
<proteinExistence type="predicted"/>
<dbReference type="PANTHER" id="PTHR24543">
    <property type="entry name" value="MULTICOPPER OXIDASE-RELATED"/>
    <property type="match status" value="1"/>
</dbReference>